<sequence>MIYKQDSFGPEKNHFMIYKQPTKALGIHHHTSSRNHILNLGNLKEEVSQYFSPESCRHCPGASGGDCNGDQFGMKNVSIIETMFLQWFFYQGTCWGSTWPYRWWVLATEEFAVLF</sequence>
<comment type="caution">
    <text evidence="1">The sequence shown here is derived from an EMBL/GenBank/DDBJ whole genome shotgun (WGS) entry which is preliminary data.</text>
</comment>
<evidence type="ECO:0000313" key="2">
    <source>
        <dbReference type="Proteomes" id="UP000050525"/>
    </source>
</evidence>
<dbReference type="Proteomes" id="UP000050525">
    <property type="component" value="Unassembled WGS sequence"/>
</dbReference>
<accession>A0A151PAX0</accession>
<proteinExistence type="predicted"/>
<evidence type="ECO:0000313" key="1">
    <source>
        <dbReference type="EMBL" id="KYO46183.1"/>
    </source>
</evidence>
<keyword evidence="2" id="KW-1185">Reference proteome</keyword>
<reference evidence="1 2" key="1">
    <citation type="journal article" date="2012" name="Genome Biol.">
        <title>Sequencing three crocodilian genomes to illuminate the evolution of archosaurs and amniotes.</title>
        <authorList>
            <person name="St John J.A."/>
            <person name="Braun E.L."/>
            <person name="Isberg S.R."/>
            <person name="Miles L.G."/>
            <person name="Chong A.Y."/>
            <person name="Gongora J."/>
            <person name="Dalzell P."/>
            <person name="Moran C."/>
            <person name="Bed'hom B."/>
            <person name="Abzhanov A."/>
            <person name="Burgess S.C."/>
            <person name="Cooksey A.M."/>
            <person name="Castoe T.A."/>
            <person name="Crawford N.G."/>
            <person name="Densmore L.D."/>
            <person name="Drew J.C."/>
            <person name="Edwards S.V."/>
            <person name="Faircloth B.C."/>
            <person name="Fujita M.K."/>
            <person name="Greenwold M.J."/>
            <person name="Hoffmann F.G."/>
            <person name="Howard J.M."/>
            <person name="Iguchi T."/>
            <person name="Janes D.E."/>
            <person name="Khan S.Y."/>
            <person name="Kohno S."/>
            <person name="de Koning A.J."/>
            <person name="Lance S.L."/>
            <person name="McCarthy F.M."/>
            <person name="McCormack J.E."/>
            <person name="Merchant M.E."/>
            <person name="Peterson D.G."/>
            <person name="Pollock D.D."/>
            <person name="Pourmand N."/>
            <person name="Raney B.J."/>
            <person name="Roessler K.A."/>
            <person name="Sanford J.R."/>
            <person name="Sawyer R.H."/>
            <person name="Schmidt C.J."/>
            <person name="Triplett E.W."/>
            <person name="Tuberville T.D."/>
            <person name="Venegas-Anaya M."/>
            <person name="Howard J.T."/>
            <person name="Jarvis E.D."/>
            <person name="Guillette L.J.Jr."/>
            <person name="Glenn T.C."/>
            <person name="Green R.E."/>
            <person name="Ray D.A."/>
        </authorList>
    </citation>
    <scope>NUCLEOTIDE SEQUENCE [LARGE SCALE GENOMIC DNA]</scope>
    <source>
        <strain evidence="1">KSC_2009_1</strain>
    </source>
</reference>
<organism evidence="1 2">
    <name type="scientific">Alligator mississippiensis</name>
    <name type="common">American alligator</name>
    <dbReference type="NCBI Taxonomy" id="8496"/>
    <lineage>
        <taxon>Eukaryota</taxon>
        <taxon>Metazoa</taxon>
        <taxon>Chordata</taxon>
        <taxon>Craniata</taxon>
        <taxon>Vertebrata</taxon>
        <taxon>Euteleostomi</taxon>
        <taxon>Archelosauria</taxon>
        <taxon>Archosauria</taxon>
        <taxon>Crocodylia</taxon>
        <taxon>Alligatoridae</taxon>
        <taxon>Alligatorinae</taxon>
        <taxon>Alligator</taxon>
    </lineage>
</organism>
<dbReference type="AlphaFoldDB" id="A0A151PAX0"/>
<gene>
    <name evidence="1" type="ORF">Y1Q_0021731</name>
</gene>
<name>A0A151PAX0_ALLMI</name>
<protein>
    <submittedName>
        <fullName evidence="1">Uncharacterized protein</fullName>
    </submittedName>
</protein>
<dbReference type="EMBL" id="AKHW03000533">
    <property type="protein sequence ID" value="KYO46183.1"/>
    <property type="molecule type" value="Genomic_DNA"/>
</dbReference>